<comment type="caution">
    <text evidence="4">The sequence shown here is derived from an EMBL/GenBank/DDBJ whole genome shotgun (WGS) entry which is preliminary data.</text>
</comment>
<evidence type="ECO:0000313" key="4">
    <source>
        <dbReference type="EMBL" id="RXK62226.1"/>
    </source>
</evidence>
<dbReference type="AlphaFoldDB" id="A0A4Q1CMH4"/>
<dbReference type="Pfam" id="PF00534">
    <property type="entry name" value="Glycos_transf_1"/>
    <property type="match status" value="1"/>
</dbReference>
<dbReference type="InterPro" id="IPR028098">
    <property type="entry name" value="Glyco_trans_4-like_N"/>
</dbReference>
<evidence type="ECO:0000259" key="3">
    <source>
        <dbReference type="Pfam" id="PF13439"/>
    </source>
</evidence>
<protein>
    <submittedName>
        <fullName evidence="4">Glycosyltransferase family 1 protein</fullName>
    </submittedName>
</protein>
<feature type="domain" description="Glycosyl transferase family 1" evidence="2">
    <location>
        <begin position="193"/>
        <end position="349"/>
    </location>
</feature>
<evidence type="ECO:0000313" key="5">
    <source>
        <dbReference type="Proteomes" id="UP000290204"/>
    </source>
</evidence>
<organism evidence="4 5">
    <name type="scientific">Lacibacter luteus</name>
    <dbReference type="NCBI Taxonomy" id="2508719"/>
    <lineage>
        <taxon>Bacteria</taxon>
        <taxon>Pseudomonadati</taxon>
        <taxon>Bacteroidota</taxon>
        <taxon>Chitinophagia</taxon>
        <taxon>Chitinophagales</taxon>
        <taxon>Chitinophagaceae</taxon>
        <taxon>Lacibacter</taxon>
    </lineage>
</organism>
<dbReference type="InterPro" id="IPR001296">
    <property type="entry name" value="Glyco_trans_1"/>
</dbReference>
<dbReference type="GO" id="GO:0016757">
    <property type="term" value="F:glycosyltransferase activity"/>
    <property type="evidence" value="ECO:0007669"/>
    <property type="project" value="InterPro"/>
</dbReference>
<dbReference type="Proteomes" id="UP000290204">
    <property type="component" value="Unassembled WGS sequence"/>
</dbReference>
<dbReference type="SUPFAM" id="SSF53756">
    <property type="entry name" value="UDP-Glycosyltransferase/glycogen phosphorylase"/>
    <property type="match status" value="1"/>
</dbReference>
<dbReference type="Gene3D" id="3.40.50.2000">
    <property type="entry name" value="Glycogen Phosphorylase B"/>
    <property type="match status" value="2"/>
</dbReference>
<proteinExistence type="predicted"/>
<keyword evidence="5" id="KW-1185">Reference proteome</keyword>
<reference evidence="4 5" key="1">
    <citation type="submission" date="2019-01" db="EMBL/GenBank/DDBJ databases">
        <title>Lacibacter sp. strain TTM-7.</title>
        <authorList>
            <person name="Chen W.-M."/>
        </authorList>
    </citation>
    <scope>NUCLEOTIDE SEQUENCE [LARGE SCALE GENOMIC DNA]</scope>
    <source>
        <strain evidence="4 5">TTM-7</strain>
    </source>
</reference>
<dbReference type="RefSeq" id="WP_129129597.1">
    <property type="nucleotide sequence ID" value="NZ_SDHW01000001.1"/>
</dbReference>
<keyword evidence="1 4" id="KW-0808">Transferase</keyword>
<dbReference type="PANTHER" id="PTHR46401">
    <property type="entry name" value="GLYCOSYLTRANSFERASE WBBK-RELATED"/>
    <property type="match status" value="1"/>
</dbReference>
<dbReference type="Pfam" id="PF13439">
    <property type="entry name" value="Glyco_transf_4"/>
    <property type="match status" value="1"/>
</dbReference>
<feature type="domain" description="Glycosyltransferase subfamily 4-like N-terminal" evidence="3">
    <location>
        <begin position="17"/>
        <end position="174"/>
    </location>
</feature>
<evidence type="ECO:0000256" key="1">
    <source>
        <dbReference type="ARBA" id="ARBA00022679"/>
    </source>
</evidence>
<evidence type="ECO:0000259" key="2">
    <source>
        <dbReference type="Pfam" id="PF00534"/>
    </source>
</evidence>
<dbReference type="CDD" id="cd03809">
    <property type="entry name" value="GT4_MtfB-like"/>
    <property type="match status" value="1"/>
</dbReference>
<gene>
    <name evidence="4" type="ORF">ESA94_04235</name>
</gene>
<sequence length="373" mass="42415">MKIAVNTRLLRKNRMDGIGWFTFNTLRYIVQKNPQIEFHFLFDSMPDHSFIFGPNVTVHVLFPPAKHAVLNVLWFEWSAKRLLNKIKPDLFVSPDGILSLGYKGKQFAVIHDINFFHNPADLKFSNRNYYNYFFPKFAKRAVQIATVSEYSKQDICINYHISPEKIDVVYCGINSFYKPIDTTLIRNTRNKYSKGEPYFIFIGTLSPRKNIQRLMEAFDLFKQETGTTSKLLIVGGSMYKTDELFATQQALRSGSDIVFTGRLGDEELNLVLASALALAFVPLFEGFGIPVIEAMRCSVPVIASNVTSVPEVAGDAALIVDPTNTVAIKDAMKQLAANESLRQQLIQRGVERSKQFTWEKTAELLWQSINKCL</sequence>
<dbReference type="PANTHER" id="PTHR46401:SF2">
    <property type="entry name" value="GLYCOSYLTRANSFERASE WBBK-RELATED"/>
    <property type="match status" value="1"/>
</dbReference>
<dbReference type="EMBL" id="SDHW01000001">
    <property type="protein sequence ID" value="RXK62226.1"/>
    <property type="molecule type" value="Genomic_DNA"/>
</dbReference>
<name>A0A4Q1CMH4_9BACT</name>
<dbReference type="OrthoDB" id="9801609at2"/>
<accession>A0A4Q1CMH4</accession>